<evidence type="ECO:0000313" key="3">
    <source>
        <dbReference type="EMBL" id="UZD24515.1"/>
    </source>
</evidence>
<dbReference type="InterPro" id="IPR055170">
    <property type="entry name" value="GFO_IDH_MocA-like_dom"/>
</dbReference>
<feature type="domain" description="Gfo/Idh/MocA-like oxidoreductase N-terminal" evidence="1">
    <location>
        <begin position="3"/>
        <end position="119"/>
    </location>
</feature>
<dbReference type="PANTHER" id="PTHR43249:SF1">
    <property type="entry name" value="D-GLUCOSIDE 3-DEHYDROGENASE"/>
    <property type="match status" value="1"/>
</dbReference>
<gene>
    <name evidence="3" type="ORF">OM944_08425</name>
</gene>
<dbReference type="InterPro" id="IPR036291">
    <property type="entry name" value="NAD(P)-bd_dom_sf"/>
</dbReference>
<dbReference type="Gene3D" id="3.40.50.720">
    <property type="entry name" value="NAD(P)-binding Rossmann-like Domain"/>
    <property type="match status" value="1"/>
</dbReference>
<dbReference type="PANTHER" id="PTHR43249">
    <property type="entry name" value="UDP-N-ACETYL-2-AMINO-2-DEOXY-D-GLUCURONATE OXIDASE"/>
    <property type="match status" value="1"/>
</dbReference>
<dbReference type="Proteomes" id="UP001163156">
    <property type="component" value="Chromosome"/>
</dbReference>
<dbReference type="SUPFAM" id="SSF51735">
    <property type="entry name" value="NAD(P)-binding Rossmann-fold domains"/>
    <property type="match status" value="1"/>
</dbReference>
<protein>
    <submittedName>
        <fullName evidence="3">Gfo/Idh/MocA family oxidoreductase</fullName>
    </submittedName>
</protein>
<dbReference type="Pfam" id="PF22725">
    <property type="entry name" value="GFO_IDH_MocA_C3"/>
    <property type="match status" value="1"/>
</dbReference>
<feature type="domain" description="GFO/IDH/MocA-like oxidoreductase" evidence="2">
    <location>
        <begin position="128"/>
        <end position="251"/>
    </location>
</feature>
<sequence>MRKIGIVGGGSIALTHAKVISELENAELVGVCIHSKEKIEESKAKFGVPVYVHLQEFLEIPGLEVVCICTPSGLHLEPALAAAKAGKHVMVEKPIEITLSRVDEMVRACEDAQVKLAVIFQNRFSDDYRKLKQGIDSGVFGKLIMGNAHINWFRNAEYYSSSKWKGTLEGDGGGALINQGIHTIDLLLDAMGEVKTVFGQVQTALYPIEGEDLGAALVNFESGALGNITAATSLYPGYPERLEIFGSKGSAILEGGKLIAWNVMGEENAELSAAASASGSSDPSAIGHKLHLAQWERFLKSLDHDAAVVVDAKTARKSVELIRAIYKSSELGQQVVFPFADL</sequence>
<proteinExistence type="predicted"/>
<organism evidence="3 4">
    <name type="scientific">Algoriphagus halophytocola</name>
    <dbReference type="NCBI Taxonomy" id="2991499"/>
    <lineage>
        <taxon>Bacteria</taxon>
        <taxon>Pseudomonadati</taxon>
        <taxon>Bacteroidota</taxon>
        <taxon>Cytophagia</taxon>
        <taxon>Cytophagales</taxon>
        <taxon>Cyclobacteriaceae</taxon>
        <taxon>Algoriphagus</taxon>
    </lineage>
</organism>
<dbReference type="InterPro" id="IPR052515">
    <property type="entry name" value="Gfo/Idh/MocA_Oxidoreductase"/>
</dbReference>
<keyword evidence="4" id="KW-1185">Reference proteome</keyword>
<reference evidence="3" key="1">
    <citation type="submission" date="2022-10" db="EMBL/GenBank/DDBJ databases">
        <title>Algoriphagus sp. a novel bacteria isolate from halophytes salicornia europaea.</title>
        <authorList>
            <person name="Peng Y."/>
            <person name="Jiang L."/>
            <person name="Lee J."/>
        </authorList>
    </citation>
    <scope>NUCLEOTIDE SEQUENCE</scope>
    <source>
        <strain evidence="3">TR-M5</strain>
    </source>
</reference>
<evidence type="ECO:0000259" key="1">
    <source>
        <dbReference type="Pfam" id="PF01408"/>
    </source>
</evidence>
<dbReference type="InterPro" id="IPR000683">
    <property type="entry name" value="Gfo/Idh/MocA-like_OxRdtase_N"/>
</dbReference>
<evidence type="ECO:0000313" key="4">
    <source>
        <dbReference type="Proteomes" id="UP001163156"/>
    </source>
</evidence>
<dbReference type="SUPFAM" id="SSF55347">
    <property type="entry name" value="Glyceraldehyde-3-phosphate dehydrogenase-like, C-terminal domain"/>
    <property type="match status" value="1"/>
</dbReference>
<name>A0ABY6ML71_9BACT</name>
<dbReference type="Pfam" id="PF01408">
    <property type="entry name" value="GFO_IDH_MocA"/>
    <property type="match status" value="1"/>
</dbReference>
<dbReference type="RefSeq" id="WP_264811227.1">
    <property type="nucleotide sequence ID" value="NZ_CP110226.1"/>
</dbReference>
<dbReference type="Gene3D" id="3.30.360.10">
    <property type="entry name" value="Dihydrodipicolinate Reductase, domain 2"/>
    <property type="match status" value="1"/>
</dbReference>
<accession>A0ABY6ML71</accession>
<evidence type="ECO:0000259" key="2">
    <source>
        <dbReference type="Pfam" id="PF22725"/>
    </source>
</evidence>
<dbReference type="EMBL" id="CP110226">
    <property type="protein sequence ID" value="UZD24515.1"/>
    <property type="molecule type" value="Genomic_DNA"/>
</dbReference>